<dbReference type="Proteomes" id="UP001580928">
    <property type="component" value="Unassembled WGS sequence"/>
</dbReference>
<dbReference type="PANTHER" id="PTHR40394">
    <property type="entry name" value="LIPOPROTEIN-RELATED"/>
    <property type="match status" value="1"/>
</dbReference>
<dbReference type="InterPro" id="IPR021776">
    <property type="entry name" value="ActD"/>
</dbReference>
<evidence type="ECO:0000313" key="3">
    <source>
        <dbReference type="Proteomes" id="UP001580928"/>
    </source>
</evidence>
<dbReference type="EMBL" id="JBBVGT010000002">
    <property type="protein sequence ID" value="MFB5945640.1"/>
    <property type="molecule type" value="Genomic_DNA"/>
</dbReference>
<dbReference type="RefSeq" id="WP_375557175.1">
    <property type="nucleotide sequence ID" value="NZ_JBBVGT010000002.1"/>
</dbReference>
<name>A0ABV5CDL8_9SPHI</name>
<proteinExistence type="predicted"/>
<reference evidence="2 3" key="1">
    <citation type="submission" date="2024-04" db="EMBL/GenBank/DDBJ databases">
        <title>Albibacterium profundi sp. nov., isolated from sediment of the Challenger Deep of Mariana Trench.</title>
        <authorList>
            <person name="Wang Y."/>
        </authorList>
    </citation>
    <scope>NUCLEOTIDE SEQUENCE [LARGE SCALE GENOMIC DNA]</scope>
    <source>
        <strain evidence="2 3">RHL897</strain>
    </source>
</reference>
<keyword evidence="1" id="KW-1133">Transmembrane helix</keyword>
<evidence type="ECO:0000256" key="1">
    <source>
        <dbReference type="SAM" id="Phobius"/>
    </source>
</evidence>
<feature type="transmembrane region" description="Helical" evidence="1">
    <location>
        <begin position="96"/>
        <end position="118"/>
    </location>
</feature>
<dbReference type="Pfam" id="PF11821">
    <property type="entry name" value="ActD"/>
    <property type="match status" value="1"/>
</dbReference>
<accession>A0ABV5CDL8</accession>
<protein>
    <submittedName>
        <fullName evidence="2">DUF3341 domain-containing protein</fullName>
    </submittedName>
</protein>
<keyword evidence="1" id="KW-0472">Membrane</keyword>
<gene>
    <name evidence="2" type="ORF">WKR92_07330</name>
</gene>
<evidence type="ECO:0000313" key="2">
    <source>
        <dbReference type="EMBL" id="MFB5945640.1"/>
    </source>
</evidence>
<keyword evidence="1" id="KW-0812">Transmembrane</keyword>
<organism evidence="2 3">
    <name type="scientific">Albibacterium profundi</name>
    <dbReference type="NCBI Taxonomy" id="3134906"/>
    <lineage>
        <taxon>Bacteria</taxon>
        <taxon>Pseudomonadati</taxon>
        <taxon>Bacteroidota</taxon>
        <taxon>Sphingobacteriia</taxon>
        <taxon>Sphingobacteriales</taxon>
        <taxon>Sphingobacteriaceae</taxon>
        <taxon>Albibacterium</taxon>
    </lineage>
</organism>
<dbReference type="PANTHER" id="PTHR40394:SF2">
    <property type="entry name" value="QUINOL:CYTOCHROME C OXIDOREDUCTASE MEMBRANE PROTEIN"/>
    <property type="match status" value="1"/>
</dbReference>
<sequence length="178" mass="20131">MSTTKYILGSFGDPDEMMHGIEKLQENNIKIYDVFTPMPIHGIEAKLGVPPSRLPIVAFLCGLLGFILGFSLLYYTMVYDWPMNIGGKPAFAIPNFVPVTFEVTILCTALGMVAIFFYRNHLFPGRAPRVMDFRATDDRFVIAIDAKENTDHDKIETLLKEAGAIDVMHNERKYVSYE</sequence>
<keyword evidence="3" id="KW-1185">Reference proteome</keyword>
<comment type="caution">
    <text evidence="2">The sequence shown here is derived from an EMBL/GenBank/DDBJ whole genome shotgun (WGS) entry which is preliminary data.</text>
</comment>
<feature type="transmembrane region" description="Helical" evidence="1">
    <location>
        <begin position="56"/>
        <end position="76"/>
    </location>
</feature>